<dbReference type="Pfam" id="PF04965">
    <property type="entry name" value="GPW_gp25"/>
    <property type="match status" value="1"/>
</dbReference>
<comment type="caution">
    <text evidence="2">The sequence shown here is derived from an EMBL/GenBank/DDBJ whole genome shotgun (WGS) entry which is preliminary data.</text>
</comment>
<evidence type="ECO:0000259" key="1">
    <source>
        <dbReference type="Pfam" id="PF04965"/>
    </source>
</evidence>
<evidence type="ECO:0000313" key="3">
    <source>
        <dbReference type="Proteomes" id="UP001081283"/>
    </source>
</evidence>
<dbReference type="InterPro" id="IPR007048">
    <property type="entry name" value="IraD/Gp25-like"/>
</dbReference>
<sequence length="147" mass="16224">MSLPDPINAPGAYLGFPLRISGDGARQSGRKLHLKELVIQSLLTAAGERVFVPNFGIGIQRFVFAPMTENLWERIENRLIGDLSEILRGDADTNSISVSARPDAGQSEILRVVVRYRLIAIDREDSVELAISGDDMMSAETTQKELR</sequence>
<evidence type="ECO:0000313" key="2">
    <source>
        <dbReference type="EMBL" id="MCY0096587.1"/>
    </source>
</evidence>
<reference evidence="2" key="1">
    <citation type="submission" date="2022-10" db="EMBL/GenBank/DDBJ databases">
        <title>Hoeflea sp. J2-29, isolated from marine algae.</title>
        <authorList>
            <person name="Kristyanto S."/>
            <person name="Kim J.M."/>
            <person name="Jeon C.O."/>
        </authorList>
    </citation>
    <scope>NUCLEOTIDE SEQUENCE</scope>
    <source>
        <strain evidence="2">J2-29</strain>
    </source>
</reference>
<dbReference type="EMBL" id="JAOVZQ010000001">
    <property type="protein sequence ID" value="MCY0096587.1"/>
    <property type="molecule type" value="Genomic_DNA"/>
</dbReference>
<dbReference type="SUPFAM" id="SSF160719">
    <property type="entry name" value="gpW/gp25-like"/>
    <property type="match status" value="1"/>
</dbReference>
<keyword evidence="3" id="KW-1185">Reference proteome</keyword>
<dbReference type="Gene3D" id="3.10.450.40">
    <property type="match status" value="1"/>
</dbReference>
<name>A0ABT3YLX3_9HYPH</name>
<gene>
    <name evidence="2" type="ORF">OEG82_21600</name>
</gene>
<proteinExistence type="predicted"/>
<feature type="domain" description="IraD/Gp25-like" evidence="1">
    <location>
        <begin position="39"/>
        <end position="120"/>
    </location>
</feature>
<dbReference type="Proteomes" id="UP001081283">
    <property type="component" value="Unassembled WGS sequence"/>
</dbReference>
<protein>
    <submittedName>
        <fullName evidence="2">GPW/gp25 family protein</fullName>
    </submittedName>
</protein>
<organism evidence="2 3">
    <name type="scientific">Hoeflea ulvae</name>
    <dbReference type="NCBI Taxonomy" id="2983764"/>
    <lineage>
        <taxon>Bacteria</taxon>
        <taxon>Pseudomonadati</taxon>
        <taxon>Pseudomonadota</taxon>
        <taxon>Alphaproteobacteria</taxon>
        <taxon>Hyphomicrobiales</taxon>
        <taxon>Rhizobiaceae</taxon>
        <taxon>Hoeflea</taxon>
    </lineage>
</organism>
<dbReference type="RefSeq" id="WP_267614399.1">
    <property type="nucleotide sequence ID" value="NZ_JAOVZQ010000001.1"/>
</dbReference>
<accession>A0ABT3YLX3</accession>